<feature type="repeat" description="TPR" evidence="3">
    <location>
        <begin position="1256"/>
        <end position="1289"/>
    </location>
</feature>
<feature type="region of interest" description="Disordered" evidence="5">
    <location>
        <begin position="489"/>
        <end position="545"/>
    </location>
</feature>
<dbReference type="InterPro" id="IPR050498">
    <property type="entry name" value="Ycf3"/>
</dbReference>
<feature type="compositionally biased region" description="Basic and acidic residues" evidence="5">
    <location>
        <begin position="88"/>
        <end position="100"/>
    </location>
</feature>
<dbReference type="InterPro" id="IPR019734">
    <property type="entry name" value="TPR_rpt"/>
</dbReference>
<dbReference type="SUPFAM" id="SSF48452">
    <property type="entry name" value="TPR-like"/>
    <property type="match status" value="5"/>
</dbReference>
<feature type="region of interest" description="Disordered" evidence="5">
    <location>
        <begin position="88"/>
        <end position="127"/>
    </location>
</feature>
<proteinExistence type="predicted"/>
<feature type="compositionally biased region" description="Basic and acidic residues" evidence="5">
    <location>
        <begin position="362"/>
        <end position="383"/>
    </location>
</feature>
<keyword evidence="2 3" id="KW-0802">TPR repeat</keyword>
<dbReference type="SMART" id="SM00028">
    <property type="entry name" value="TPR"/>
    <property type="match status" value="24"/>
</dbReference>
<protein>
    <recommendedName>
        <fullName evidence="8">Tetratricopeptide repeat protein 6</fullName>
    </recommendedName>
</protein>
<reference evidence="6 7" key="1">
    <citation type="submission" date="2024-01" db="EMBL/GenBank/DDBJ databases">
        <title>The genome of the rayed Mediterranean limpet Patella caerulea (Linnaeus, 1758).</title>
        <authorList>
            <person name="Anh-Thu Weber A."/>
            <person name="Halstead-Nussloch G."/>
        </authorList>
    </citation>
    <scope>NUCLEOTIDE SEQUENCE [LARGE SCALE GENOMIC DNA]</scope>
    <source>
        <strain evidence="6">AATW-2023a</strain>
        <tissue evidence="6">Whole specimen</tissue>
    </source>
</reference>
<dbReference type="Pfam" id="PF13181">
    <property type="entry name" value="TPR_8"/>
    <property type="match status" value="3"/>
</dbReference>
<evidence type="ECO:0000256" key="4">
    <source>
        <dbReference type="SAM" id="Coils"/>
    </source>
</evidence>
<dbReference type="PANTHER" id="PTHR44858:SF1">
    <property type="entry name" value="UDP-N-ACETYLGLUCOSAMINE--PEPTIDE N-ACETYLGLUCOSAMINYLTRANSFERASE SPINDLY-RELATED"/>
    <property type="match status" value="1"/>
</dbReference>
<dbReference type="Pfam" id="PF13414">
    <property type="entry name" value="TPR_11"/>
    <property type="match status" value="1"/>
</dbReference>
<accession>A0AAN8JAW1</accession>
<dbReference type="Pfam" id="PF00515">
    <property type="entry name" value="TPR_1"/>
    <property type="match status" value="1"/>
</dbReference>
<dbReference type="PROSITE" id="PS50005">
    <property type="entry name" value="TPR"/>
    <property type="match status" value="10"/>
</dbReference>
<feature type="repeat" description="TPR" evidence="3">
    <location>
        <begin position="1825"/>
        <end position="1858"/>
    </location>
</feature>
<feature type="repeat" description="TPR" evidence="3">
    <location>
        <begin position="2031"/>
        <end position="2064"/>
    </location>
</feature>
<evidence type="ECO:0000256" key="2">
    <source>
        <dbReference type="ARBA" id="ARBA00022803"/>
    </source>
</evidence>
<evidence type="ECO:0008006" key="8">
    <source>
        <dbReference type="Google" id="ProtNLM"/>
    </source>
</evidence>
<dbReference type="Proteomes" id="UP001347796">
    <property type="component" value="Unassembled WGS sequence"/>
</dbReference>
<dbReference type="PANTHER" id="PTHR44858">
    <property type="entry name" value="TETRATRICOPEPTIDE REPEAT PROTEIN 6"/>
    <property type="match status" value="1"/>
</dbReference>
<organism evidence="6 7">
    <name type="scientific">Patella caerulea</name>
    <name type="common">Rayed Mediterranean limpet</name>
    <dbReference type="NCBI Taxonomy" id="87958"/>
    <lineage>
        <taxon>Eukaryota</taxon>
        <taxon>Metazoa</taxon>
        <taxon>Spiralia</taxon>
        <taxon>Lophotrochozoa</taxon>
        <taxon>Mollusca</taxon>
        <taxon>Gastropoda</taxon>
        <taxon>Patellogastropoda</taxon>
        <taxon>Patelloidea</taxon>
        <taxon>Patellidae</taxon>
        <taxon>Patella</taxon>
    </lineage>
</organism>
<evidence type="ECO:0000313" key="6">
    <source>
        <dbReference type="EMBL" id="KAK6173455.1"/>
    </source>
</evidence>
<feature type="repeat" description="TPR" evidence="3">
    <location>
        <begin position="1722"/>
        <end position="1755"/>
    </location>
</feature>
<dbReference type="PROSITE" id="PS50293">
    <property type="entry name" value="TPR_REGION"/>
    <property type="match status" value="1"/>
</dbReference>
<gene>
    <name evidence="6" type="ORF">SNE40_016901</name>
</gene>
<dbReference type="EMBL" id="JAZGQO010000011">
    <property type="protein sequence ID" value="KAK6173455.1"/>
    <property type="molecule type" value="Genomic_DNA"/>
</dbReference>
<dbReference type="Pfam" id="PF13432">
    <property type="entry name" value="TPR_16"/>
    <property type="match status" value="1"/>
</dbReference>
<evidence type="ECO:0000256" key="1">
    <source>
        <dbReference type="ARBA" id="ARBA00022737"/>
    </source>
</evidence>
<feature type="compositionally biased region" description="Polar residues" evidence="5">
    <location>
        <begin position="489"/>
        <end position="510"/>
    </location>
</feature>
<evidence type="ECO:0000313" key="7">
    <source>
        <dbReference type="Proteomes" id="UP001347796"/>
    </source>
</evidence>
<dbReference type="InterPro" id="IPR011990">
    <property type="entry name" value="TPR-like_helical_dom_sf"/>
</dbReference>
<feature type="compositionally biased region" description="Basic residues" evidence="5">
    <location>
        <begin position="352"/>
        <end position="361"/>
    </location>
</feature>
<comment type="caution">
    <text evidence="6">The sequence shown here is derived from an EMBL/GenBank/DDBJ whole genome shotgun (WGS) entry which is preliminary data.</text>
</comment>
<feature type="repeat" description="TPR" evidence="3">
    <location>
        <begin position="1188"/>
        <end position="1221"/>
    </location>
</feature>
<feature type="repeat" description="TPR" evidence="3">
    <location>
        <begin position="1655"/>
        <end position="1688"/>
    </location>
</feature>
<sequence length="2170" mass="246715">MPGIGNELFPTSPSSRGSAFRLRQNRHVDLMLRQELIDVAQRSVDNILVKKQAQKELPLNEEEILSRQLQPKFLPVKYREKRKKHPIYHDDLPNKKEQSQRKPTVPVYNPLDRNLKSASPGKTNKFPYINDKRITTEEMRKPRTTSVGVVPSRLSKDISKLNVIMGGMPAVNILDTTLEEMEQANKANTARSSSVRSDIYDDESIGDEIMAHTPLQQPETKPAILSVTGTIQTVKFSERQKPPARPSFLDAKRQRRIKSARSIPSSLRSNDIALSSGDDYCAKYDDVVRDMDADLQTAVAVESESRLSTTSSTGTVKSVHELVEEAKKIAGPEPEPEPVINKSQSLSPRASKSPRRKKSKKENKVDKRKTGVKDGDEAGEVRAERTVDQIIASLRDQSRVGVASEADRRIKEIMDGVMSRASAVLDNFEDDRSQDEITPVGGRTPDDENTAEFRASSLLINDKSLDDNVIIKEDDNTDLEELTARTDMSVSTDELNSPSVILTSSIQPPVTGSELYSEREDEEVEQVEEAEDDEDEQQERLDLHKAWEDLQTPSLATYEDLVSVQGHKKSLESRVEPAPDTSNRTPVYSTSVSFLSTWAPSNVQETKPDIITSTEQKPPKHIHHFCTMTTEFQLPKQFQQIGRKYHTPDRYKGVNPDQPYRFGKLGPVGIIPETIPESPESSIKTEDRIAMAAQRVLEESKQVDNVDDSLEAWQKRAETVFSSGDIVAQGTKASVKFDESRVYWNPAPPKLDVPPAQVRQVLFPEYKVPVFGAGLGDDMAGMSDTDSDSDDENQVDSMDPEDREIYERIMSRRYKSMDNLSNLDKAKTLYDEKVAEGRINPYTGYHIDPPAITTDEEGVETPAVVADIVYTSYSSDLLYTKDTSFLPKYLIKDDILPVFTVLRKSKSQPNLCTEDDTLLVPQDFTTAMEEIQEQKAQIKEIRLRKAQALKEPSIAKTTPLIAEEEDEDEYDGEIEIEVPMIAYPQKEHKLTPAEIALEAGRNYVVLPKKKKKIEVPVDMNRLEDIASFLAKKPNTLSRSSSFPNIPRVIERELRVPQHIRTEIRSSKPNLLDFEAFKHKGEISGDDDERERVRDIWNGWFDELYPPTPSGSEGEDDDEKLPQLDKLTLLKPKPQKEVKRRPSVQSVLSDIDALQPVEDTEENTEILNILREEIEKVTQIIEAGDKPTAYDLCRRGALYRKIGQLKKASNDLNKAIELEPLLLDAYWHRHLLYILQEKKQAALDDLQFIMKKNKHHGGAYRSMAEIYRKQGDVTMAIVNYTQAIKFNPKDHEAYFQRAQMYEQRGEVLLALEDYATTKKIMPTRTDAIMKHGLYYFEHENPNWNNAINDFTDLLRVDSLNATARLYRGRAYAKLGQWIPAVRDLSAAIHLDPHNWQAFYHRACIIRKSNPERALQDYSVSLLLEDSEDNLLSFMHRGILYDELGSPEDAIADFESVLALNKDVACAHVCLGLIHMTKFNNHHRAIKKFTAAIKVDPTHLRAYICRGEAYHKIHELTLAIRDFTRAIHLRPDIQHYYMYRGQLILETGNLELAAFCVRQASELSVDTTSNSLGERPTQQAIVQSFLKNYDKAIDALTAATKTVRDQGDKKTAAPLFMLLGKTQMKAKRFKNAVTSFNEALSRFKPWRIREPWPAETSEAHYLCGVCHMELRSVHSAVESFNSAIKLDSHFAEAFYQRGLARMKLKQSKGVQDFNRALAINPKIFQAYLSRACYYGMKKNYTKAILNCNEALKLQPNSVRAYLYRGALKFHIRVYDLAIKDLSKAASIDNSCSLAYFNRAVCYQESKMFDKALMDYGIVLLLGDQLLLKVFINRGLLYFERKDYANALYDFQMSVKLSPENHRIHHTLGLCYHKLDCLQEAVKTFTQCLEIKPFFLDGLISRGNVYMDYGNKDGLIFARRDYQRALKLNPMCLPARVNLAYTLQVEGHLMQAWRQFTAAIEVKPTFKPALEGRAIINLQMSSTFAASQDITASIKVAPTAELLTNRGVINQFMNDSTNAMKDYQQAVKLDGTYSLAYFNMGNINFHTRHFKQALYNYDKAIEFNKKDESAFLNRAITKVLLRDAQGALIDFKAAIKLSPHSAHMYFNRGNLYSSLQQYDKAEKDYTKALELVPDDALTLKRRADVRGKLGRRQEAVADYKHAIEIQGRPKRVQ</sequence>
<feature type="compositionally biased region" description="Acidic residues" evidence="5">
    <location>
        <begin position="785"/>
        <end position="799"/>
    </location>
</feature>
<keyword evidence="7" id="KW-1185">Reference proteome</keyword>
<feature type="repeat" description="TPR" evidence="3">
    <location>
        <begin position="1859"/>
        <end position="1892"/>
    </location>
</feature>
<feature type="coiled-coil region" evidence="4">
    <location>
        <begin position="924"/>
        <end position="951"/>
    </location>
</feature>
<dbReference type="Gene3D" id="1.25.40.10">
    <property type="entry name" value="Tetratricopeptide repeat domain"/>
    <property type="match status" value="9"/>
</dbReference>
<feature type="repeat" description="TPR" evidence="3">
    <location>
        <begin position="1360"/>
        <end position="1393"/>
    </location>
</feature>
<feature type="compositionally biased region" description="Acidic residues" evidence="5">
    <location>
        <begin position="519"/>
        <end position="537"/>
    </location>
</feature>
<feature type="region of interest" description="Disordered" evidence="5">
    <location>
        <begin position="777"/>
        <end position="799"/>
    </location>
</feature>
<feature type="repeat" description="TPR" evidence="3">
    <location>
        <begin position="2099"/>
        <end position="2132"/>
    </location>
</feature>
<name>A0AAN8JAW1_PATCE</name>
<evidence type="ECO:0000256" key="3">
    <source>
        <dbReference type="PROSITE-ProRule" id="PRU00339"/>
    </source>
</evidence>
<feature type="repeat" description="TPR" evidence="3">
    <location>
        <begin position="1498"/>
        <end position="1531"/>
    </location>
</feature>
<keyword evidence="4" id="KW-0175">Coiled coil</keyword>
<evidence type="ECO:0000256" key="5">
    <source>
        <dbReference type="SAM" id="MobiDB-lite"/>
    </source>
</evidence>
<feature type="region of interest" description="Disordered" evidence="5">
    <location>
        <begin position="328"/>
        <end position="383"/>
    </location>
</feature>
<keyword evidence="1" id="KW-0677">Repeat</keyword>